<accession>A0A078KAY4</accession>
<dbReference type="Proteomes" id="UP000072874">
    <property type="component" value="Chromosome 12"/>
</dbReference>
<evidence type="ECO:0000313" key="2">
    <source>
        <dbReference type="EMBL" id="CDU19606.1"/>
    </source>
</evidence>
<dbReference type="KEGG" id="pyo:PY17X_1244400"/>
<dbReference type="OrthoDB" id="371045at2759"/>
<dbReference type="AlphaFoldDB" id="A0A078KAY4"/>
<name>A0A078KAY4_PLAYE</name>
<reference evidence="3" key="3">
    <citation type="submission" date="2014-05" db="EMBL/GenBank/DDBJ databases">
        <authorList>
            <person name="Aslett M.A."/>
            <person name="De Silva N."/>
        </authorList>
    </citation>
    <scope>NUCLEOTIDE SEQUENCE</scope>
    <source>
        <strain evidence="3">17X</strain>
    </source>
</reference>
<evidence type="ECO:0000256" key="1">
    <source>
        <dbReference type="SAM" id="Phobius"/>
    </source>
</evidence>
<dbReference type="GeneID" id="3789404"/>
<keyword evidence="1" id="KW-0472">Membrane</keyword>
<dbReference type="Proteomes" id="UP000072904">
    <property type="component" value="Chromosome 12"/>
</dbReference>
<keyword evidence="1" id="KW-1133">Transmembrane helix</keyword>
<evidence type="ECO:0000313" key="4">
    <source>
        <dbReference type="Proteomes" id="UP000072874"/>
    </source>
</evidence>
<sequence length="363" mass="42333">MEMSDMNNKQVGNTFKYRNKRIVKEIDDIHEFIKTYPHTNEELNKYFIKKDRQNSVSPFKRFIFYILTQIASILGVCIIIFCVGFLIGNNISSKSSIINSINNSYYLPNNIGAVLVIDKNSTKHNDTLSDENNVLTLNIIINFNFSYNNIFMGTLISKVLLYYYPANEIKLNPNDYCYNVNNKFGLRQNNDDFGQNKNDFGQNNDDYTFFLQDESLVFLNYSNKENKNIKITYINDLLFTNLKSYPIAGSDITISPGIMYGISSINTLASVNYIIKDTEIQNNLLNDCKLGRIYLRLDLIDPRIKTMFFRFKPQIGIFLPFRIPCIIKKEHTVTNENKEFRENLIKHHKMQRSAIKNISLFMN</sequence>
<feature type="transmembrane region" description="Helical" evidence="1">
    <location>
        <begin position="62"/>
        <end position="87"/>
    </location>
</feature>
<dbReference type="VEuPathDB" id="PlasmoDB:PY17X_1244400"/>
<dbReference type="OMA" id="TISPGIM"/>
<reference evidence="3" key="4">
    <citation type="submission" date="2019-05" db="EMBL/GenBank/DDBJ databases">
        <authorList>
            <consortium name="Pathogen Informatics"/>
        </authorList>
    </citation>
    <scope>NUCLEOTIDE SEQUENCE</scope>
    <source>
        <strain evidence="3">17X</strain>
    </source>
</reference>
<evidence type="ECO:0000313" key="5">
    <source>
        <dbReference type="Proteomes" id="UP000072904"/>
    </source>
</evidence>
<organism evidence="2 5">
    <name type="scientific">Plasmodium yoelii</name>
    <dbReference type="NCBI Taxonomy" id="5861"/>
    <lineage>
        <taxon>Eukaryota</taxon>
        <taxon>Sar</taxon>
        <taxon>Alveolata</taxon>
        <taxon>Apicomplexa</taxon>
        <taxon>Aconoidasida</taxon>
        <taxon>Haemosporida</taxon>
        <taxon>Plasmodiidae</taxon>
        <taxon>Plasmodium</taxon>
        <taxon>Plasmodium (Vinckeia)</taxon>
    </lineage>
</organism>
<dbReference type="VEuPathDB" id="PlasmoDB:Py17XNL_001205294"/>
<dbReference type="VEuPathDB" id="PlasmoDB:PYYM_1243600"/>
<reference evidence="4 5" key="1">
    <citation type="journal article" date="2014" name="BMC Biol.">
        <title>A comprehensive evaluation of rodent malaria parasite genomes and gene expression.</title>
        <authorList>
            <person name="Otto T.D."/>
            <person name="Bohme U."/>
            <person name="Jackson A.P."/>
            <person name="Hunt M."/>
            <person name="Franke-Fayard B."/>
            <person name="Hoeijmakers W.A."/>
            <person name="Religa A.A."/>
            <person name="Robertson L."/>
            <person name="Sanders M."/>
            <person name="Ogun S.A."/>
            <person name="Cunningham D."/>
            <person name="Erhart A."/>
            <person name="Billker O."/>
            <person name="Khan S.M."/>
            <person name="Stunnenberg H.G."/>
            <person name="Langhorne J."/>
            <person name="Holder A.A."/>
            <person name="Waters A.P."/>
            <person name="Newbold C.I."/>
            <person name="Pain A."/>
            <person name="Berriman M."/>
            <person name="Janse C.J."/>
        </authorList>
    </citation>
    <scope>NUCLEOTIDE SEQUENCE [LARGE SCALE GENOMIC DNA]</scope>
    <source>
        <strain evidence="3 4">17X</strain>
        <strain evidence="2 5">YM</strain>
    </source>
</reference>
<protein>
    <submittedName>
        <fullName evidence="2">Uncharacterized protein</fullName>
    </submittedName>
</protein>
<dbReference type="RefSeq" id="XP_724078.2">
    <property type="nucleotide sequence ID" value="XM_718985.2"/>
</dbReference>
<dbReference type="VEuPathDB" id="PlasmoDB:PY03862"/>
<proteinExistence type="predicted"/>
<evidence type="ECO:0000313" key="3">
    <source>
        <dbReference type="EMBL" id="VTZ80242.1"/>
    </source>
</evidence>
<reference evidence="2" key="2">
    <citation type="submission" date="2014-05" db="EMBL/GenBank/DDBJ databases">
        <authorList>
            <person name="Aslett A.Martin."/>
            <person name="De Silva Nishadi"/>
        </authorList>
    </citation>
    <scope>NUCLEOTIDE SEQUENCE</scope>
    <source>
        <strain evidence="2">YM</strain>
    </source>
</reference>
<dbReference type="EMBL" id="LM993666">
    <property type="protein sequence ID" value="VTZ80242.1"/>
    <property type="molecule type" value="Genomic_DNA"/>
</dbReference>
<dbReference type="EMBL" id="LK934640">
    <property type="protein sequence ID" value="CDU19606.1"/>
    <property type="molecule type" value="Genomic_DNA"/>
</dbReference>
<keyword evidence="1" id="KW-0812">Transmembrane</keyword>
<gene>
    <name evidence="3" type="ORF">PY17X_1244400</name>
    <name evidence="2" type="ORF">PYYM_1243600</name>
</gene>